<accession>A0A4V3WTK4</accession>
<dbReference type="InterPro" id="IPR050950">
    <property type="entry name" value="HTH-type_LysR_regulators"/>
</dbReference>
<dbReference type="AlphaFoldDB" id="A0A4V3WTK4"/>
<dbReference type="PANTHER" id="PTHR30419">
    <property type="entry name" value="HTH-TYPE TRANSCRIPTIONAL REGULATOR YBHD"/>
    <property type="match status" value="1"/>
</dbReference>
<keyword evidence="3" id="KW-0238">DNA-binding</keyword>
<dbReference type="SUPFAM" id="SSF53850">
    <property type="entry name" value="Periplasmic binding protein-like II"/>
    <property type="match status" value="1"/>
</dbReference>
<dbReference type="RefSeq" id="WP_136426482.1">
    <property type="nucleotide sequence ID" value="NZ_SSSM01000002.1"/>
</dbReference>
<keyword evidence="7" id="KW-1185">Reference proteome</keyword>
<dbReference type="PRINTS" id="PR00039">
    <property type="entry name" value="HTHLYSR"/>
</dbReference>
<dbReference type="SUPFAM" id="SSF46785">
    <property type="entry name" value="Winged helix' DNA-binding domain"/>
    <property type="match status" value="1"/>
</dbReference>
<dbReference type="InterPro" id="IPR005119">
    <property type="entry name" value="LysR_subst-bd"/>
</dbReference>
<dbReference type="Gene3D" id="3.40.190.290">
    <property type="match status" value="1"/>
</dbReference>
<dbReference type="GO" id="GO:0005829">
    <property type="term" value="C:cytosol"/>
    <property type="evidence" value="ECO:0007669"/>
    <property type="project" value="TreeGrafter"/>
</dbReference>
<dbReference type="PANTHER" id="PTHR30419:SF31">
    <property type="entry name" value="BLR3139 PROTEIN"/>
    <property type="match status" value="1"/>
</dbReference>
<dbReference type="Gene3D" id="1.10.10.10">
    <property type="entry name" value="Winged helix-like DNA-binding domain superfamily/Winged helix DNA-binding domain"/>
    <property type="match status" value="1"/>
</dbReference>
<organism evidence="6 7">
    <name type="scientific">Naasia lichenicola</name>
    <dbReference type="NCBI Taxonomy" id="2565933"/>
    <lineage>
        <taxon>Bacteria</taxon>
        <taxon>Bacillati</taxon>
        <taxon>Actinomycetota</taxon>
        <taxon>Actinomycetes</taxon>
        <taxon>Micrococcales</taxon>
        <taxon>Microbacteriaceae</taxon>
        <taxon>Naasia</taxon>
    </lineage>
</organism>
<evidence type="ECO:0000256" key="3">
    <source>
        <dbReference type="ARBA" id="ARBA00023125"/>
    </source>
</evidence>
<dbReference type="EMBL" id="SSSM01000002">
    <property type="protein sequence ID" value="THG32317.1"/>
    <property type="molecule type" value="Genomic_DNA"/>
</dbReference>
<sequence>MDIRSIETFVAVAEELHFGAAAARLHVVQSTVSASIRGLERELGASLFARSTRSVALTEAGASALPVGRELLAAADRMHEAVDETSSGLRGSIRFGTFAALVILDLPEILAGFRREAPHVDVRLSTSPSGSTGLAEDLRAGRLDIALVALPPEQLSGLETVTASEHRFVAILPVGHRLAARRAVSLRDLAAEPFVDTVRGFGNRVLLDAAFAARRISRTVAIEVADLAAIGGFVAAGFGVAVTPEGLAPIHPATVSLPLEGEPLTWRISVATRTRPSAATRRLFARFEERAGI</sequence>
<protein>
    <submittedName>
        <fullName evidence="6">LysR family transcriptional regulator</fullName>
    </submittedName>
</protein>
<keyword evidence="2" id="KW-0805">Transcription regulation</keyword>
<evidence type="ECO:0000256" key="1">
    <source>
        <dbReference type="ARBA" id="ARBA00009437"/>
    </source>
</evidence>
<dbReference type="Pfam" id="PF03466">
    <property type="entry name" value="LysR_substrate"/>
    <property type="match status" value="1"/>
</dbReference>
<dbReference type="Pfam" id="PF00126">
    <property type="entry name" value="HTH_1"/>
    <property type="match status" value="1"/>
</dbReference>
<keyword evidence="4" id="KW-0804">Transcription</keyword>
<dbReference type="GO" id="GO:0003700">
    <property type="term" value="F:DNA-binding transcription factor activity"/>
    <property type="evidence" value="ECO:0007669"/>
    <property type="project" value="InterPro"/>
</dbReference>
<dbReference type="InterPro" id="IPR036390">
    <property type="entry name" value="WH_DNA-bd_sf"/>
</dbReference>
<dbReference type="OrthoDB" id="3636008at2"/>
<feature type="domain" description="HTH lysR-type" evidence="5">
    <location>
        <begin position="1"/>
        <end position="58"/>
    </location>
</feature>
<dbReference type="InterPro" id="IPR036388">
    <property type="entry name" value="WH-like_DNA-bd_sf"/>
</dbReference>
<proteinExistence type="inferred from homology"/>
<evidence type="ECO:0000313" key="6">
    <source>
        <dbReference type="EMBL" id="THG32317.1"/>
    </source>
</evidence>
<evidence type="ECO:0000259" key="5">
    <source>
        <dbReference type="PROSITE" id="PS50931"/>
    </source>
</evidence>
<evidence type="ECO:0000256" key="2">
    <source>
        <dbReference type="ARBA" id="ARBA00023015"/>
    </source>
</evidence>
<dbReference type="PROSITE" id="PS50931">
    <property type="entry name" value="HTH_LYSR"/>
    <property type="match status" value="1"/>
</dbReference>
<reference evidence="6 7" key="1">
    <citation type="submission" date="2019-04" db="EMBL/GenBank/DDBJ databases">
        <authorList>
            <person name="Jiang L."/>
        </authorList>
    </citation>
    <scope>NUCLEOTIDE SEQUENCE [LARGE SCALE GENOMIC DNA]</scope>
    <source>
        <strain evidence="6 7">YIM 131853</strain>
    </source>
</reference>
<name>A0A4V3WTK4_9MICO</name>
<gene>
    <name evidence="6" type="ORF">E6C64_04665</name>
</gene>
<comment type="caution">
    <text evidence="6">The sequence shown here is derived from an EMBL/GenBank/DDBJ whole genome shotgun (WGS) entry which is preliminary data.</text>
</comment>
<dbReference type="Proteomes" id="UP000309133">
    <property type="component" value="Unassembled WGS sequence"/>
</dbReference>
<evidence type="ECO:0000313" key="7">
    <source>
        <dbReference type="Proteomes" id="UP000309133"/>
    </source>
</evidence>
<dbReference type="GO" id="GO:0003677">
    <property type="term" value="F:DNA binding"/>
    <property type="evidence" value="ECO:0007669"/>
    <property type="project" value="UniProtKB-KW"/>
</dbReference>
<dbReference type="InterPro" id="IPR000847">
    <property type="entry name" value="LysR_HTH_N"/>
</dbReference>
<comment type="similarity">
    <text evidence="1">Belongs to the LysR transcriptional regulatory family.</text>
</comment>
<dbReference type="FunFam" id="1.10.10.10:FF:000001">
    <property type="entry name" value="LysR family transcriptional regulator"/>
    <property type="match status" value="1"/>
</dbReference>
<evidence type="ECO:0000256" key="4">
    <source>
        <dbReference type="ARBA" id="ARBA00023163"/>
    </source>
</evidence>